<evidence type="ECO:0000256" key="2">
    <source>
        <dbReference type="ARBA" id="ARBA00006679"/>
    </source>
</evidence>
<dbReference type="AlphaFoldDB" id="A0A6J4TBZ3"/>
<evidence type="ECO:0000256" key="5">
    <source>
        <dbReference type="ARBA" id="ARBA00022989"/>
    </source>
</evidence>
<sequence length="146" mass="15481">MVDEVGIARRAPYALAALRIVSGLIFVEHGTQKFFGFPSGEYAGSGWALNNPGAFAGVIELVTGLLMVMGLFTRPAAFVASGTMAVAYWMAHAPQNLFPVNNGGDAAILYCFVFLYLVFAGPGAWSLDDVRARRSALASDRSTSLA</sequence>
<feature type="transmembrane region" description="Helical" evidence="7">
    <location>
        <begin position="77"/>
        <end position="95"/>
    </location>
</feature>
<dbReference type="RefSeq" id="WP_294174118.1">
    <property type="nucleotide sequence ID" value="NZ_CADCVZ010000053.1"/>
</dbReference>
<evidence type="ECO:0000256" key="3">
    <source>
        <dbReference type="ARBA" id="ARBA00022475"/>
    </source>
</evidence>
<gene>
    <name evidence="8" type="ORF">AVDCRST_MAG09-1865</name>
</gene>
<name>A0A6J4TBZ3_9SPHN</name>
<dbReference type="Pfam" id="PF07681">
    <property type="entry name" value="DoxX"/>
    <property type="match status" value="1"/>
</dbReference>
<dbReference type="PANTHER" id="PTHR33452">
    <property type="entry name" value="OXIDOREDUCTASE CATD-RELATED"/>
    <property type="match status" value="1"/>
</dbReference>
<evidence type="ECO:0000313" key="8">
    <source>
        <dbReference type="EMBL" id="CAA9518698.1"/>
    </source>
</evidence>
<comment type="similarity">
    <text evidence="2">Belongs to the DoxX family.</text>
</comment>
<feature type="transmembrane region" description="Helical" evidence="7">
    <location>
        <begin position="107"/>
        <end position="127"/>
    </location>
</feature>
<evidence type="ECO:0000256" key="4">
    <source>
        <dbReference type="ARBA" id="ARBA00022692"/>
    </source>
</evidence>
<organism evidence="8">
    <name type="scientific">uncultured Sphingomonas sp</name>
    <dbReference type="NCBI Taxonomy" id="158754"/>
    <lineage>
        <taxon>Bacteria</taxon>
        <taxon>Pseudomonadati</taxon>
        <taxon>Pseudomonadota</taxon>
        <taxon>Alphaproteobacteria</taxon>
        <taxon>Sphingomonadales</taxon>
        <taxon>Sphingomonadaceae</taxon>
        <taxon>Sphingomonas</taxon>
        <taxon>environmental samples</taxon>
    </lineage>
</organism>
<dbReference type="InterPro" id="IPR051907">
    <property type="entry name" value="DoxX-like_oxidoreductase"/>
</dbReference>
<keyword evidence="4 7" id="KW-0812">Transmembrane</keyword>
<protein>
    <recommendedName>
        <fullName evidence="9">DoxX family protein</fullName>
    </recommendedName>
</protein>
<dbReference type="GO" id="GO:0005886">
    <property type="term" value="C:plasma membrane"/>
    <property type="evidence" value="ECO:0007669"/>
    <property type="project" value="UniProtKB-SubCell"/>
</dbReference>
<keyword evidence="6 7" id="KW-0472">Membrane</keyword>
<evidence type="ECO:0008006" key="9">
    <source>
        <dbReference type="Google" id="ProtNLM"/>
    </source>
</evidence>
<keyword evidence="5 7" id="KW-1133">Transmembrane helix</keyword>
<proteinExistence type="inferred from homology"/>
<keyword evidence="3" id="KW-1003">Cell membrane</keyword>
<evidence type="ECO:0000256" key="1">
    <source>
        <dbReference type="ARBA" id="ARBA00004651"/>
    </source>
</evidence>
<evidence type="ECO:0000256" key="6">
    <source>
        <dbReference type="ARBA" id="ARBA00023136"/>
    </source>
</evidence>
<comment type="subcellular location">
    <subcellularLocation>
        <location evidence="1">Cell membrane</location>
        <topology evidence="1">Multi-pass membrane protein</topology>
    </subcellularLocation>
</comment>
<dbReference type="EMBL" id="CADCVZ010000053">
    <property type="protein sequence ID" value="CAA9518698.1"/>
    <property type="molecule type" value="Genomic_DNA"/>
</dbReference>
<dbReference type="PANTHER" id="PTHR33452:SF4">
    <property type="entry name" value="BLL4328 PROTEIN"/>
    <property type="match status" value="1"/>
</dbReference>
<reference evidence="8" key="1">
    <citation type="submission" date="2020-02" db="EMBL/GenBank/DDBJ databases">
        <authorList>
            <person name="Meier V. D."/>
        </authorList>
    </citation>
    <scope>NUCLEOTIDE SEQUENCE</scope>
    <source>
        <strain evidence="8">AVDCRST_MAG09</strain>
    </source>
</reference>
<evidence type="ECO:0000256" key="7">
    <source>
        <dbReference type="SAM" id="Phobius"/>
    </source>
</evidence>
<accession>A0A6J4TBZ3</accession>
<dbReference type="InterPro" id="IPR032808">
    <property type="entry name" value="DoxX"/>
</dbReference>
<feature type="transmembrane region" description="Helical" evidence="7">
    <location>
        <begin position="54"/>
        <end position="72"/>
    </location>
</feature>